<dbReference type="Proteomes" id="UP000621540">
    <property type="component" value="Unassembled WGS sequence"/>
</dbReference>
<evidence type="ECO:0000313" key="1">
    <source>
        <dbReference type="EMBL" id="MBC5754980.1"/>
    </source>
</evidence>
<sequence length="111" mass="13491">MKDYTKFMKWAVVYMIDRKTQDDRKSKVEVEALFSSLVQAKDNYIIRNPEHKRYIIHVDDLEEFETVYNQFQDLREKYGEHAIFHLDDLALGCDKENKYRYILNIDTDIDF</sequence>
<gene>
    <name evidence="1" type="ORF">H8Z76_13425</name>
</gene>
<proteinExistence type="predicted"/>
<reference evidence="1 2" key="1">
    <citation type="submission" date="2020-08" db="EMBL/GenBank/DDBJ databases">
        <title>Genome public.</title>
        <authorList>
            <person name="Liu C."/>
            <person name="Sun Q."/>
        </authorList>
    </citation>
    <scope>NUCLEOTIDE SEQUENCE [LARGE SCALE GENOMIC DNA]</scope>
    <source>
        <strain evidence="1 2">BX0805</strain>
    </source>
</reference>
<keyword evidence="2" id="KW-1185">Reference proteome</keyword>
<evidence type="ECO:0000313" key="2">
    <source>
        <dbReference type="Proteomes" id="UP000621540"/>
    </source>
</evidence>
<organism evidence="1 2">
    <name type="scientific">Roseburia yibonii</name>
    <dbReference type="NCBI Taxonomy" id="2763063"/>
    <lineage>
        <taxon>Bacteria</taxon>
        <taxon>Bacillati</taxon>
        <taxon>Bacillota</taxon>
        <taxon>Clostridia</taxon>
        <taxon>Lachnospirales</taxon>
        <taxon>Lachnospiraceae</taxon>
        <taxon>Roseburia</taxon>
    </lineage>
</organism>
<accession>A0ABR7IDG3</accession>
<name>A0ABR7IDG3_9FIRM</name>
<comment type="caution">
    <text evidence="1">The sequence shown here is derived from an EMBL/GenBank/DDBJ whole genome shotgun (WGS) entry which is preliminary data.</text>
</comment>
<dbReference type="RefSeq" id="WP_176922297.1">
    <property type="nucleotide sequence ID" value="NZ_JACOQH010000019.1"/>
</dbReference>
<protein>
    <submittedName>
        <fullName evidence="1">Uncharacterized protein</fullName>
    </submittedName>
</protein>
<dbReference type="EMBL" id="JACOQH010000019">
    <property type="protein sequence ID" value="MBC5754980.1"/>
    <property type="molecule type" value="Genomic_DNA"/>
</dbReference>